<dbReference type="Proteomes" id="UP001295684">
    <property type="component" value="Unassembled WGS sequence"/>
</dbReference>
<proteinExistence type="predicted"/>
<name>A0AAD1UCI4_EUPCR</name>
<organism evidence="2 3">
    <name type="scientific">Euplotes crassus</name>
    <dbReference type="NCBI Taxonomy" id="5936"/>
    <lineage>
        <taxon>Eukaryota</taxon>
        <taxon>Sar</taxon>
        <taxon>Alveolata</taxon>
        <taxon>Ciliophora</taxon>
        <taxon>Intramacronucleata</taxon>
        <taxon>Spirotrichea</taxon>
        <taxon>Hypotrichia</taxon>
        <taxon>Euplotida</taxon>
        <taxon>Euplotidae</taxon>
        <taxon>Moneuplotes</taxon>
    </lineage>
</organism>
<evidence type="ECO:0000313" key="3">
    <source>
        <dbReference type="Proteomes" id="UP001295684"/>
    </source>
</evidence>
<evidence type="ECO:0000259" key="1">
    <source>
        <dbReference type="Pfam" id="PF06974"/>
    </source>
</evidence>
<keyword evidence="3" id="KW-1185">Reference proteome</keyword>
<dbReference type="InterPro" id="IPR009721">
    <property type="entry name" value="O-acyltransferase_WSD1_C"/>
</dbReference>
<evidence type="ECO:0000313" key="2">
    <source>
        <dbReference type="EMBL" id="CAI2364091.1"/>
    </source>
</evidence>
<accession>A0AAD1UCI4</accession>
<dbReference type="AlphaFoldDB" id="A0AAD1UCI4"/>
<feature type="domain" description="O-acyltransferase WSD1 C-terminal" evidence="1">
    <location>
        <begin position="78"/>
        <end position="179"/>
    </location>
</feature>
<dbReference type="Pfam" id="PF06974">
    <property type="entry name" value="WS_DGAT_C"/>
    <property type="match status" value="1"/>
</dbReference>
<gene>
    <name evidence="2" type="ORF">ECRASSUSDP1_LOCUS5432</name>
</gene>
<dbReference type="EMBL" id="CAMPGE010005242">
    <property type="protein sequence ID" value="CAI2364091.1"/>
    <property type="molecule type" value="Genomic_DNA"/>
</dbReference>
<reference evidence="2" key="1">
    <citation type="submission" date="2023-07" db="EMBL/GenBank/DDBJ databases">
        <authorList>
            <consortium name="AG Swart"/>
            <person name="Singh M."/>
            <person name="Singh A."/>
            <person name="Seah K."/>
            <person name="Emmerich C."/>
        </authorList>
    </citation>
    <scope>NUCLEOTIDE SEQUENCE</scope>
    <source>
        <strain evidence="2">DP1</strain>
    </source>
</reference>
<comment type="caution">
    <text evidence="2">The sequence shown here is derived from an EMBL/GenBank/DDBJ whole genome shotgun (WGS) entry which is preliminary data.</text>
</comment>
<protein>
    <recommendedName>
        <fullName evidence="1">O-acyltransferase WSD1 C-terminal domain-containing protein</fullName>
    </recommendedName>
</protein>
<sequence>MGVLSVSLDKWYKVHGVQGAEKVITFGSINTRPPPKKFEEIKIQNESVGIKFRLPIRNNLETAIECCRTNYHSFLSTFAILSYKSMGYLINLLPEYLAIKVIDGIVNDMQMVFSNIPFSSEPWYLCNREVSKLGAFSNVYYNLKVFFVAMTYKEELRLTCSANAQLKMDPQLLLDYALDFIEEDIRKVEEGSGHLKTE</sequence>